<dbReference type="InterPro" id="IPR051447">
    <property type="entry name" value="Lipoprotein-release_system"/>
</dbReference>
<keyword evidence="6" id="KW-0472">Membrane</keyword>
<evidence type="ECO:0000259" key="7">
    <source>
        <dbReference type="Pfam" id="PF02687"/>
    </source>
</evidence>
<organism evidence="9 10">
    <name type="scientific">Candidatus Amulumruptor caecigallinarius</name>
    <dbReference type="NCBI Taxonomy" id="2109911"/>
    <lineage>
        <taxon>Bacteria</taxon>
        <taxon>Pseudomonadati</taxon>
        <taxon>Bacteroidota</taxon>
        <taxon>Bacteroidia</taxon>
        <taxon>Bacteroidales</taxon>
        <taxon>Muribaculaceae</taxon>
        <taxon>Candidatus Amulumruptor</taxon>
    </lineage>
</organism>
<comment type="caution">
    <text evidence="9">The sequence shown here is derived from an EMBL/GenBank/DDBJ whole genome shotgun (WGS) entry which is preliminary data.</text>
</comment>
<reference evidence="9" key="1">
    <citation type="journal article" date="2021" name="PeerJ">
        <title>Extensive microbial diversity within the chicken gut microbiome revealed by metagenomics and culture.</title>
        <authorList>
            <person name="Gilroy R."/>
            <person name="Ravi A."/>
            <person name="Getino M."/>
            <person name="Pursley I."/>
            <person name="Horton D.L."/>
            <person name="Alikhan N.F."/>
            <person name="Baker D."/>
            <person name="Gharbi K."/>
            <person name="Hall N."/>
            <person name="Watson M."/>
            <person name="Adriaenssens E.M."/>
            <person name="Foster-Nyarko E."/>
            <person name="Jarju S."/>
            <person name="Secka A."/>
            <person name="Antonio M."/>
            <person name="Oren A."/>
            <person name="Chaudhuri R.R."/>
            <person name="La Ragione R."/>
            <person name="Hildebrand F."/>
            <person name="Pallen M.J."/>
        </authorList>
    </citation>
    <scope>NUCLEOTIDE SEQUENCE</scope>
    <source>
        <strain evidence="9">4100</strain>
    </source>
</reference>
<dbReference type="EMBL" id="DYXT01000015">
    <property type="protein sequence ID" value="HJE38486.1"/>
    <property type="molecule type" value="Genomic_DNA"/>
</dbReference>
<keyword evidence="4" id="KW-0812">Transmembrane</keyword>
<reference evidence="9" key="2">
    <citation type="submission" date="2021-09" db="EMBL/GenBank/DDBJ databases">
        <authorList>
            <person name="Gilroy R."/>
        </authorList>
    </citation>
    <scope>NUCLEOTIDE SEQUENCE</scope>
    <source>
        <strain evidence="9">4100</strain>
    </source>
</reference>
<dbReference type="PANTHER" id="PTHR30489">
    <property type="entry name" value="LIPOPROTEIN-RELEASING SYSTEM TRANSMEMBRANE PROTEIN LOLE"/>
    <property type="match status" value="1"/>
</dbReference>
<evidence type="ECO:0000256" key="6">
    <source>
        <dbReference type="ARBA" id="ARBA00023136"/>
    </source>
</evidence>
<comment type="subcellular location">
    <subcellularLocation>
        <location evidence="1">Cell membrane</location>
        <topology evidence="1">Multi-pass membrane protein</topology>
    </subcellularLocation>
</comment>
<evidence type="ECO:0000256" key="3">
    <source>
        <dbReference type="ARBA" id="ARBA00022475"/>
    </source>
</evidence>
<gene>
    <name evidence="9" type="ORF">K8V47_01795</name>
</gene>
<comment type="similarity">
    <text evidence="2">Belongs to the ABC-4 integral membrane protein family. LolC/E subfamily.</text>
</comment>
<feature type="domain" description="MacB-like periplasmic core" evidence="8">
    <location>
        <begin position="24"/>
        <end position="248"/>
    </location>
</feature>
<accession>A0A4Q0U8Q8</accession>
<dbReference type="InterPro" id="IPR025857">
    <property type="entry name" value="MacB_PCD"/>
</dbReference>
<feature type="domain" description="ABC3 transporter permease C-terminal" evidence="7">
    <location>
        <begin position="279"/>
        <end position="401"/>
    </location>
</feature>
<evidence type="ECO:0000256" key="4">
    <source>
        <dbReference type="ARBA" id="ARBA00022692"/>
    </source>
</evidence>
<dbReference type="Pfam" id="PF12704">
    <property type="entry name" value="MacB_PCD"/>
    <property type="match status" value="1"/>
</dbReference>
<dbReference type="AlphaFoldDB" id="A0A4Q0U8Q8"/>
<evidence type="ECO:0000313" key="9">
    <source>
        <dbReference type="EMBL" id="HJE38486.1"/>
    </source>
</evidence>
<evidence type="ECO:0000256" key="5">
    <source>
        <dbReference type="ARBA" id="ARBA00022989"/>
    </source>
</evidence>
<evidence type="ECO:0000259" key="8">
    <source>
        <dbReference type="Pfam" id="PF12704"/>
    </source>
</evidence>
<evidence type="ECO:0000256" key="1">
    <source>
        <dbReference type="ARBA" id="ARBA00004651"/>
    </source>
</evidence>
<dbReference type="InterPro" id="IPR003838">
    <property type="entry name" value="ABC3_permease_C"/>
</dbReference>
<keyword evidence="5" id="KW-1133">Transmembrane helix</keyword>
<dbReference type="GO" id="GO:0098797">
    <property type="term" value="C:plasma membrane protein complex"/>
    <property type="evidence" value="ECO:0007669"/>
    <property type="project" value="TreeGrafter"/>
</dbReference>
<dbReference type="Pfam" id="PF02687">
    <property type="entry name" value="FtsX"/>
    <property type="match status" value="1"/>
</dbReference>
<dbReference type="PANTHER" id="PTHR30489:SF0">
    <property type="entry name" value="LIPOPROTEIN-RELEASING SYSTEM TRANSMEMBRANE PROTEIN LOLE"/>
    <property type="match status" value="1"/>
</dbReference>
<keyword evidence="3" id="KW-1003">Cell membrane</keyword>
<name>A0A4Q0U8Q8_9BACT</name>
<sequence>MLALRIALRYFFSRKTHNAVNVISIISVAGVAVATMAVICVLSVFNGFNDMVFSHVSLVSPPLTVEPSSGKVIDDADSVAAAVKEVAGVSGAAPVIDEVALAVYRQYHLPVSIQGVPAGYDSIVDYSQTIIDGAVTSERMSTLGAGLLSVGAANGLMAFPGGYDFVHLYVPRRKGRINPAMPSTAFREDSVTVSAVYQADDKDADMPRVVMSLAQARHLLDYESEASRVDIGIAQGADAESMRQEIERRLGPSYRVLDRYMQQAEAFRMVNVEKWITFLLLAFIVVIASFNIISTLSMLVIEKEGSIGILRALGAPRSLVSNIFTIEGALITLFGGVAGIILGVALSLVQQATGIIKMGGDHAKMIITSYPVRVEWTDALAVFTLIVAVAAVTSVVARFMVPKRAIS</sequence>
<protein>
    <submittedName>
        <fullName evidence="9">ABC transporter permease</fullName>
    </submittedName>
</protein>
<dbReference type="GO" id="GO:0044874">
    <property type="term" value="P:lipoprotein localization to outer membrane"/>
    <property type="evidence" value="ECO:0007669"/>
    <property type="project" value="TreeGrafter"/>
</dbReference>
<evidence type="ECO:0000256" key="2">
    <source>
        <dbReference type="ARBA" id="ARBA00005236"/>
    </source>
</evidence>
<dbReference type="Proteomes" id="UP000711407">
    <property type="component" value="Unassembled WGS sequence"/>
</dbReference>
<evidence type="ECO:0000313" key="10">
    <source>
        <dbReference type="Proteomes" id="UP000711407"/>
    </source>
</evidence>
<proteinExistence type="inferred from homology"/>